<keyword evidence="3" id="KW-1185">Reference proteome</keyword>
<sequence>MLAAEDSDPGLASARLKPRREKAPAIIYFGGRASGIGNTSSSGSREGPGAANLTLPKCVPFAGAKYVWEEQGTADCWNARKGEKTPPSSTSAQGGGRLGTGPGYGTFPPPSSRSTSKFDGAERFPSSGSSFREGRPLESGTSG</sequence>
<name>A0A8H6IXR5_9PEZI</name>
<gene>
    <name evidence="2" type="ORF">CSOJ01_11590</name>
</gene>
<feature type="region of interest" description="Disordered" evidence="1">
    <location>
        <begin position="78"/>
        <end position="143"/>
    </location>
</feature>
<comment type="caution">
    <text evidence="2">The sequence shown here is derived from an EMBL/GenBank/DDBJ whole genome shotgun (WGS) entry which is preliminary data.</text>
</comment>
<accession>A0A8H6IXR5</accession>
<dbReference type="AlphaFoldDB" id="A0A8H6IXR5"/>
<evidence type="ECO:0000313" key="2">
    <source>
        <dbReference type="EMBL" id="KAF6802463.1"/>
    </source>
</evidence>
<proteinExistence type="predicted"/>
<protein>
    <submittedName>
        <fullName evidence="2">Uncharacterized protein</fullName>
    </submittedName>
</protein>
<evidence type="ECO:0000313" key="3">
    <source>
        <dbReference type="Proteomes" id="UP000652219"/>
    </source>
</evidence>
<feature type="compositionally biased region" description="Gly residues" evidence="1">
    <location>
        <begin position="93"/>
        <end position="104"/>
    </location>
</feature>
<dbReference type="EMBL" id="WIGN01000271">
    <property type="protein sequence ID" value="KAF6802463.1"/>
    <property type="molecule type" value="Genomic_DNA"/>
</dbReference>
<dbReference type="Proteomes" id="UP000652219">
    <property type="component" value="Unassembled WGS sequence"/>
</dbReference>
<feature type="region of interest" description="Disordered" evidence="1">
    <location>
        <begin position="29"/>
        <end position="54"/>
    </location>
</feature>
<evidence type="ECO:0000256" key="1">
    <source>
        <dbReference type="SAM" id="MobiDB-lite"/>
    </source>
</evidence>
<organism evidence="2 3">
    <name type="scientific">Colletotrichum sojae</name>
    <dbReference type="NCBI Taxonomy" id="2175907"/>
    <lineage>
        <taxon>Eukaryota</taxon>
        <taxon>Fungi</taxon>
        <taxon>Dikarya</taxon>
        <taxon>Ascomycota</taxon>
        <taxon>Pezizomycotina</taxon>
        <taxon>Sordariomycetes</taxon>
        <taxon>Hypocreomycetidae</taxon>
        <taxon>Glomerellales</taxon>
        <taxon>Glomerellaceae</taxon>
        <taxon>Colletotrichum</taxon>
        <taxon>Colletotrichum orchidearum species complex</taxon>
    </lineage>
</organism>
<reference evidence="2 3" key="1">
    <citation type="journal article" date="2020" name="Phytopathology">
        <title>Genome Sequence Resources of Colletotrichum truncatum, C. plurivorum, C. musicola, and C. sojae: Four Species Pathogenic to Soybean (Glycine max).</title>
        <authorList>
            <person name="Rogerio F."/>
            <person name="Boufleur T.R."/>
            <person name="Ciampi-Guillardi M."/>
            <person name="Sukno S.A."/>
            <person name="Thon M.R."/>
            <person name="Massola Junior N.S."/>
            <person name="Baroncelli R."/>
        </authorList>
    </citation>
    <scope>NUCLEOTIDE SEQUENCE [LARGE SCALE GENOMIC DNA]</scope>
    <source>
        <strain evidence="2 3">LFN0009</strain>
    </source>
</reference>